<dbReference type="Gene3D" id="3.40.50.150">
    <property type="entry name" value="Vaccinia Virus protein VP39"/>
    <property type="match status" value="1"/>
</dbReference>
<keyword evidence="1" id="KW-0949">S-adenosyl-L-methionine</keyword>
<dbReference type="SUPFAM" id="SSF53335">
    <property type="entry name" value="S-adenosyl-L-methionine-dependent methyltransferases"/>
    <property type="match status" value="1"/>
</dbReference>
<feature type="site" description="Interaction with substrate rRNA" evidence="1">
    <location>
        <position position="3"/>
    </location>
</feature>
<gene>
    <name evidence="1 2" type="primary">rlmJ</name>
    <name evidence="2" type="ORF">K2U94_07575</name>
</gene>
<dbReference type="Pfam" id="PF04378">
    <property type="entry name" value="RsmJ"/>
    <property type="match status" value="1"/>
</dbReference>
<comment type="subunit">
    <text evidence="1">Monomer.</text>
</comment>
<evidence type="ECO:0000256" key="1">
    <source>
        <dbReference type="HAMAP-Rule" id="MF_00934"/>
    </source>
</evidence>
<dbReference type="PROSITE" id="PS00092">
    <property type="entry name" value="N6_MTASE"/>
    <property type="match status" value="1"/>
</dbReference>
<feature type="binding site" evidence="1">
    <location>
        <position position="117"/>
    </location>
    <ligand>
        <name>S-adenosyl-L-methionine</name>
        <dbReference type="ChEBI" id="CHEBI:59789"/>
    </ligand>
</feature>
<dbReference type="InterPro" id="IPR029063">
    <property type="entry name" value="SAM-dependent_MTases_sf"/>
</dbReference>
<dbReference type="InterPro" id="IPR002052">
    <property type="entry name" value="DNA_methylase_N6_adenine_CS"/>
</dbReference>
<organism evidence="2 3">
    <name type="scientific">Candidatus Rhodoblastus alkanivorans</name>
    <dbReference type="NCBI Taxonomy" id="2954117"/>
    <lineage>
        <taxon>Bacteria</taxon>
        <taxon>Pseudomonadati</taxon>
        <taxon>Pseudomonadota</taxon>
        <taxon>Alphaproteobacteria</taxon>
        <taxon>Hyphomicrobiales</taxon>
        <taxon>Rhodoblastaceae</taxon>
        <taxon>Rhodoblastus</taxon>
    </lineage>
</organism>
<name>A0ABS9Z4R5_9HYPH</name>
<dbReference type="HAMAP" id="MF_00934">
    <property type="entry name" value="23SrRNA_methyltr_J"/>
    <property type="match status" value="1"/>
</dbReference>
<feature type="binding site" evidence="1">
    <location>
        <position position="163"/>
    </location>
    <ligand>
        <name>S-adenosyl-L-methionine</name>
        <dbReference type="ChEBI" id="CHEBI:59789"/>
    </ligand>
</feature>
<dbReference type="Proteomes" id="UP001139104">
    <property type="component" value="Unassembled WGS sequence"/>
</dbReference>
<keyword evidence="1" id="KW-0698">rRNA processing</keyword>
<dbReference type="EMBL" id="JAIVFP010000001">
    <property type="protein sequence ID" value="MCI4682623.1"/>
    <property type="molecule type" value="Genomic_DNA"/>
</dbReference>
<sequence>MNYRHDFHAGNFADVLKHVALARTLLYLRRKDKPFRVIDTHAGAGLYDLSGPEAARSGEARDGVLRLLQGADLGAAGELIAPYLDAVRAAGAPRFYPGSPAIAQSLLRPQDRALFCELLPQALESLRRVLGRDSRVKAIGIDGYAGLKAFVPPVERRGLVLIDPPFERRDEYERLFDSLGAALRKWPGGIFMVWQPVKERDIADAFCRALAAQAPDWLRIDLQVEAPAPGRPLARTGLMVVNPPYVLEEEMKIIVPALARALARGAGAEFLIESGGGAGAHDT</sequence>
<reference evidence="2" key="1">
    <citation type="journal article" date="2022" name="ISME J.">
        <title>Identification of active gaseous-alkane degraders at natural gas seeps.</title>
        <authorList>
            <person name="Farhan Ul Haque M."/>
            <person name="Hernandez M."/>
            <person name="Crombie A.T."/>
            <person name="Murrell J.C."/>
        </authorList>
    </citation>
    <scope>NUCLEOTIDE SEQUENCE</scope>
    <source>
        <strain evidence="2">PC2</strain>
    </source>
</reference>
<protein>
    <recommendedName>
        <fullName evidence="1">Ribosomal RNA large subunit methyltransferase J</fullName>
        <ecNumber evidence="1">2.1.1.266</ecNumber>
    </recommendedName>
    <alternativeName>
        <fullName evidence="1">23S rRNA (adenine(2030)-N6)-methyltransferase</fullName>
    </alternativeName>
    <alternativeName>
        <fullName evidence="1">23S rRNA m6A2030 methyltransferase</fullName>
    </alternativeName>
</protein>
<keyword evidence="1" id="KW-0694">RNA-binding</keyword>
<keyword evidence="1" id="KW-0808">Transferase</keyword>
<dbReference type="PANTHER" id="PTHR37426:SF1">
    <property type="entry name" value="RIBOSOMAL RNA LARGE SUBUNIT METHYLTRANSFERASE J"/>
    <property type="match status" value="1"/>
</dbReference>
<dbReference type="EC" id="2.1.1.266" evidence="1"/>
<keyword evidence="1" id="KW-0489">Methyltransferase</keyword>
<feature type="binding site" evidence="1">
    <location>
        <position position="18"/>
    </location>
    <ligand>
        <name>S-adenosyl-L-methionine</name>
        <dbReference type="ChEBI" id="CHEBI:59789"/>
    </ligand>
</feature>
<comment type="function">
    <text evidence="1">Specifically methylates the adenine in position 2030 of 23S rRNA.</text>
</comment>
<feature type="binding site" evidence="1">
    <location>
        <position position="99"/>
    </location>
    <ligand>
        <name>S-adenosyl-L-methionine</name>
        <dbReference type="ChEBI" id="CHEBI:59789"/>
    </ligand>
</feature>
<proteinExistence type="inferred from homology"/>
<feature type="active site" description="Proton acceptor" evidence="1">
    <location>
        <position position="163"/>
    </location>
</feature>
<feature type="binding site" evidence="1">
    <location>
        <begin position="142"/>
        <end position="143"/>
    </location>
    <ligand>
        <name>S-adenosyl-L-methionine</name>
        <dbReference type="ChEBI" id="CHEBI:59789"/>
    </ligand>
</feature>
<evidence type="ECO:0000313" key="2">
    <source>
        <dbReference type="EMBL" id="MCI4682623.1"/>
    </source>
</evidence>
<evidence type="ECO:0000313" key="3">
    <source>
        <dbReference type="Proteomes" id="UP001139104"/>
    </source>
</evidence>
<dbReference type="InterPro" id="IPR007473">
    <property type="entry name" value="RlmJ"/>
</dbReference>
<comment type="similarity">
    <text evidence="1">Belongs to the RlmJ family.</text>
</comment>
<keyword evidence="3" id="KW-1185">Reference proteome</keyword>
<comment type="caution">
    <text evidence="2">The sequence shown here is derived from an EMBL/GenBank/DDBJ whole genome shotgun (WGS) entry which is preliminary data.</text>
</comment>
<feature type="binding site" evidence="1">
    <location>
        <position position="41"/>
    </location>
    <ligand>
        <name>S-adenosyl-L-methionine</name>
        <dbReference type="ChEBI" id="CHEBI:59789"/>
    </ligand>
</feature>
<accession>A0ABS9Z4R5</accession>
<dbReference type="PANTHER" id="PTHR37426">
    <property type="entry name" value="RIBOSOMAL RNA LARGE SUBUNIT METHYLTRANSFERASE J"/>
    <property type="match status" value="1"/>
</dbReference>
<comment type="catalytic activity">
    <reaction evidence="1">
        <text>adenosine(2030) in 23S rRNA + S-adenosyl-L-methionine = N(6)-methyladenosine(2030) in 23S rRNA + S-adenosyl-L-homocysteine + H(+)</text>
        <dbReference type="Rhea" id="RHEA:43736"/>
        <dbReference type="Rhea" id="RHEA-COMP:10668"/>
        <dbReference type="Rhea" id="RHEA-COMP:10669"/>
        <dbReference type="ChEBI" id="CHEBI:15378"/>
        <dbReference type="ChEBI" id="CHEBI:57856"/>
        <dbReference type="ChEBI" id="CHEBI:59789"/>
        <dbReference type="ChEBI" id="CHEBI:74411"/>
        <dbReference type="ChEBI" id="CHEBI:74449"/>
        <dbReference type="EC" id="2.1.1.266"/>
    </reaction>
</comment>